<dbReference type="Proteomes" id="UP000199013">
    <property type="component" value="Unassembled WGS sequence"/>
</dbReference>
<feature type="region of interest" description="Disordered" evidence="1">
    <location>
        <begin position="164"/>
        <end position="195"/>
    </location>
</feature>
<dbReference type="PANTHER" id="PTHR35525:SF3">
    <property type="entry name" value="BLL6575 PROTEIN"/>
    <property type="match status" value="1"/>
</dbReference>
<evidence type="ECO:0000259" key="2">
    <source>
        <dbReference type="Pfam" id="PF11706"/>
    </source>
</evidence>
<dbReference type="InterPro" id="IPR010852">
    <property type="entry name" value="ABATE"/>
</dbReference>
<feature type="compositionally biased region" description="Basic and acidic residues" evidence="1">
    <location>
        <begin position="164"/>
        <end position="173"/>
    </location>
</feature>
<dbReference type="InterPro" id="IPR023286">
    <property type="entry name" value="ABATE_dom_sf"/>
</dbReference>
<proteinExistence type="predicted"/>
<feature type="domain" description="Zinc finger CGNR" evidence="2">
    <location>
        <begin position="128"/>
        <end position="169"/>
    </location>
</feature>
<protein>
    <recommendedName>
        <fullName evidence="2">Zinc finger CGNR domain-containing protein</fullName>
    </recommendedName>
</protein>
<name>A0A1C3PF74_9ACTN</name>
<dbReference type="EMBL" id="FLUV01002361">
    <property type="protein sequence ID" value="SBW28440.1"/>
    <property type="molecule type" value="Genomic_DNA"/>
</dbReference>
<dbReference type="SUPFAM" id="SSF160904">
    <property type="entry name" value="Jann2411-like"/>
    <property type="match status" value="1"/>
</dbReference>
<feature type="compositionally biased region" description="Basic residues" evidence="1">
    <location>
        <begin position="180"/>
        <end position="195"/>
    </location>
</feature>
<evidence type="ECO:0000313" key="3">
    <source>
        <dbReference type="EMBL" id="SBW28440.1"/>
    </source>
</evidence>
<sequence length="195" mass="21215">MQFNHYGGEGAQLAADLVNVSAPLTAAELEPVLALHGIVERSLTAAQAGGTWTWSRRLAPCFGPQDLELRCQRINKLLADAFSQPYISLHDGHPHLHYSDAAADADTHIRTVTIAGIAYVVCFAGATRLGRCARHGCNRAFVDISRNGRRTYCSVRCANNDAVARHREQRRSGSQETGTKRARATPRARPIRSGG</sequence>
<reference evidence="4" key="1">
    <citation type="submission" date="2016-02" db="EMBL/GenBank/DDBJ databases">
        <authorList>
            <person name="Wibberg D."/>
        </authorList>
    </citation>
    <scope>NUCLEOTIDE SEQUENCE [LARGE SCALE GENOMIC DNA]</scope>
</reference>
<gene>
    <name evidence="3" type="ORF">FDG2_5697</name>
</gene>
<dbReference type="Gene3D" id="1.10.3300.10">
    <property type="entry name" value="Jann2411-like domain"/>
    <property type="match status" value="1"/>
</dbReference>
<dbReference type="AlphaFoldDB" id="A0A1C3PF74"/>
<dbReference type="InterPro" id="IPR021005">
    <property type="entry name" value="Znf_CGNR"/>
</dbReference>
<evidence type="ECO:0000313" key="4">
    <source>
        <dbReference type="Proteomes" id="UP000199013"/>
    </source>
</evidence>
<keyword evidence="4" id="KW-1185">Reference proteome</keyword>
<organism evidence="3 4">
    <name type="scientific">Candidatus Protofrankia californiensis</name>
    <dbReference type="NCBI Taxonomy" id="1839754"/>
    <lineage>
        <taxon>Bacteria</taxon>
        <taxon>Bacillati</taxon>
        <taxon>Actinomycetota</taxon>
        <taxon>Actinomycetes</taxon>
        <taxon>Frankiales</taxon>
        <taxon>Frankiaceae</taxon>
        <taxon>Protofrankia</taxon>
    </lineage>
</organism>
<dbReference type="Pfam" id="PF11706">
    <property type="entry name" value="zf-CGNR"/>
    <property type="match status" value="1"/>
</dbReference>
<accession>A0A1C3PF74</accession>
<dbReference type="PANTHER" id="PTHR35525">
    <property type="entry name" value="BLL6575 PROTEIN"/>
    <property type="match status" value="1"/>
</dbReference>
<evidence type="ECO:0000256" key="1">
    <source>
        <dbReference type="SAM" id="MobiDB-lite"/>
    </source>
</evidence>